<evidence type="ECO:0000313" key="1">
    <source>
        <dbReference type="EMBL" id="MDQ0378084.1"/>
    </source>
</evidence>
<comment type="caution">
    <text evidence="1">The sequence shown here is derived from an EMBL/GenBank/DDBJ whole genome shotgun (WGS) entry which is preliminary data.</text>
</comment>
<gene>
    <name evidence="1" type="ORF">FB470_002078</name>
</gene>
<keyword evidence="2" id="KW-1185">Reference proteome</keyword>
<dbReference type="RefSeq" id="WP_306990691.1">
    <property type="nucleotide sequence ID" value="NZ_JAUSUT010000001.1"/>
</dbReference>
<dbReference type="EMBL" id="JAUSUT010000001">
    <property type="protein sequence ID" value="MDQ0378084.1"/>
    <property type="molecule type" value="Genomic_DNA"/>
</dbReference>
<sequence>MNISINGREAMQANTSTGGCAVAVEVTEHARALVVATMSDAGQDAQACPNARTFAERLEPMLPKIR</sequence>
<proteinExistence type="predicted"/>
<evidence type="ECO:0000313" key="2">
    <source>
        <dbReference type="Proteomes" id="UP001229651"/>
    </source>
</evidence>
<accession>A0ABU0ESH5</accession>
<protein>
    <submittedName>
        <fullName evidence="1">Uncharacterized protein</fullName>
    </submittedName>
</protein>
<organism evidence="1 2">
    <name type="scientific">Amycolatopsis thermophila</name>
    <dbReference type="NCBI Taxonomy" id="206084"/>
    <lineage>
        <taxon>Bacteria</taxon>
        <taxon>Bacillati</taxon>
        <taxon>Actinomycetota</taxon>
        <taxon>Actinomycetes</taxon>
        <taxon>Pseudonocardiales</taxon>
        <taxon>Pseudonocardiaceae</taxon>
        <taxon>Amycolatopsis</taxon>
    </lineage>
</organism>
<dbReference type="Proteomes" id="UP001229651">
    <property type="component" value="Unassembled WGS sequence"/>
</dbReference>
<reference evidence="1 2" key="1">
    <citation type="submission" date="2023-07" db="EMBL/GenBank/DDBJ databases">
        <title>Sequencing the genomes of 1000 actinobacteria strains.</title>
        <authorList>
            <person name="Klenk H.-P."/>
        </authorList>
    </citation>
    <scope>NUCLEOTIDE SEQUENCE [LARGE SCALE GENOMIC DNA]</scope>
    <source>
        <strain evidence="1 2">DSM 45805</strain>
    </source>
</reference>
<name>A0ABU0ESH5_9PSEU</name>